<dbReference type="InterPro" id="IPR036890">
    <property type="entry name" value="HATPase_C_sf"/>
</dbReference>
<proteinExistence type="inferred from homology"/>
<dbReference type="Pfam" id="PF13589">
    <property type="entry name" value="HATPase_c_3"/>
    <property type="match status" value="1"/>
</dbReference>
<dbReference type="EMBL" id="JBBPBK010000005">
    <property type="protein sequence ID" value="KAK9284262.1"/>
    <property type="molecule type" value="Genomic_DNA"/>
</dbReference>
<dbReference type="Pfam" id="PF08676">
    <property type="entry name" value="MutL_C"/>
    <property type="match status" value="1"/>
</dbReference>
<feature type="domain" description="MutL C-terminal dimerisation" evidence="3">
    <location>
        <begin position="1056"/>
        <end position="1216"/>
    </location>
</feature>
<dbReference type="GO" id="GO:0032300">
    <property type="term" value="C:mismatch repair complex"/>
    <property type="evidence" value="ECO:0007669"/>
    <property type="project" value="InterPro"/>
</dbReference>
<dbReference type="SUPFAM" id="SSF54211">
    <property type="entry name" value="Ribosomal protein S5 domain 2-like"/>
    <property type="match status" value="1"/>
</dbReference>
<keyword evidence="2" id="KW-0227">DNA damage</keyword>
<dbReference type="GO" id="GO:0016887">
    <property type="term" value="F:ATP hydrolysis activity"/>
    <property type="evidence" value="ECO:0007669"/>
    <property type="project" value="InterPro"/>
</dbReference>
<dbReference type="PANTHER" id="PTHR10073:SF47">
    <property type="entry name" value="DNA MISMATCH REPAIR PROTEIN MLH3"/>
    <property type="match status" value="1"/>
</dbReference>
<dbReference type="GO" id="GO:0005524">
    <property type="term" value="F:ATP binding"/>
    <property type="evidence" value="ECO:0007669"/>
    <property type="project" value="InterPro"/>
</dbReference>
<gene>
    <name evidence="5" type="ORF">L1049_023432</name>
</gene>
<organism evidence="5 6">
    <name type="scientific">Liquidambar formosana</name>
    <name type="common">Formosan gum</name>
    <dbReference type="NCBI Taxonomy" id="63359"/>
    <lineage>
        <taxon>Eukaryota</taxon>
        <taxon>Viridiplantae</taxon>
        <taxon>Streptophyta</taxon>
        <taxon>Embryophyta</taxon>
        <taxon>Tracheophyta</taxon>
        <taxon>Spermatophyta</taxon>
        <taxon>Magnoliopsida</taxon>
        <taxon>eudicotyledons</taxon>
        <taxon>Gunneridae</taxon>
        <taxon>Pentapetalae</taxon>
        <taxon>Saxifragales</taxon>
        <taxon>Altingiaceae</taxon>
        <taxon>Liquidambar</taxon>
    </lineage>
</organism>
<dbReference type="PROSITE" id="PS00058">
    <property type="entry name" value="DNA_MISMATCH_REPAIR_1"/>
    <property type="match status" value="1"/>
</dbReference>
<dbReference type="InterPro" id="IPR038973">
    <property type="entry name" value="MutL/Mlh/Pms-like"/>
</dbReference>
<dbReference type="InterPro" id="IPR002099">
    <property type="entry name" value="MutL/Mlh/PMS"/>
</dbReference>
<dbReference type="Gene3D" id="3.30.230.10">
    <property type="match status" value="1"/>
</dbReference>
<name>A0AAP0RTG7_LIQFO</name>
<dbReference type="GO" id="GO:0030983">
    <property type="term" value="F:mismatched DNA binding"/>
    <property type="evidence" value="ECO:0007669"/>
    <property type="project" value="InterPro"/>
</dbReference>
<comment type="similarity">
    <text evidence="1">Belongs to the DNA mismatch repair MutL/HexB family.</text>
</comment>
<dbReference type="SMART" id="SM01340">
    <property type="entry name" value="DNA_mis_repair"/>
    <property type="match status" value="1"/>
</dbReference>
<dbReference type="Gene3D" id="3.30.565.10">
    <property type="entry name" value="Histidine kinase-like ATPase, C-terminal domain"/>
    <property type="match status" value="1"/>
</dbReference>
<dbReference type="InterPro" id="IPR042120">
    <property type="entry name" value="MutL_C_dimsub"/>
</dbReference>
<dbReference type="Proteomes" id="UP001415857">
    <property type="component" value="Unassembled WGS sequence"/>
</dbReference>
<dbReference type="NCBIfam" id="TIGR00585">
    <property type="entry name" value="mutl"/>
    <property type="match status" value="1"/>
</dbReference>
<dbReference type="SUPFAM" id="SSF55874">
    <property type="entry name" value="ATPase domain of HSP90 chaperone/DNA topoisomerase II/histidine kinase"/>
    <property type="match status" value="1"/>
</dbReference>
<reference evidence="5 6" key="1">
    <citation type="journal article" date="2024" name="Plant J.">
        <title>Genome sequences and population genomics reveal climatic adaptation and genomic divergence between two closely related sweetgum species.</title>
        <authorList>
            <person name="Xu W.Q."/>
            <person name="Ren C.Q."/>
            <person name="Zhang X.Y."/>
            <person name="Comes H.P."/>
            <person name="Liu X.H."/>
            <person name="Li Y.G."/>
            <person name="Kettle C.J."/>
            <person name="Jalonen R."/>
            <person name="Gaisberger H."/>
            <person name="Ma Y.Z."/>
            <person name="Qiu Y.X."/>
        </authorList>
    </citation>
    <scope>NUCLEOTIDE SEQUENCE [LARGE SCALE GENOMIC DNA]</scope>
    <source>
        <strain evidence="5">Hangzhou</strain>
    </source>
</reference>
<dbReference type="SUPFAM" id="SSF118116">
    <property type="entry name" value="DNA mismatch repair protein MutL"/>
    <property type="match status" value="1"/>
</dbReference>
<keyword evidence="6" id="KW-1185">Reference proteome</keyword>
<protein>
    <recommendedName>
        <fullName evidence="7">DNA mismatch repair protein MLH3</fullName>
    </recommendedName>
</protein>
<dbReference type="GO" id="GO:0006298">
    <property type="term" value="P:mismatch repair"/>
    <property type="evidence" value="ECO:0007669"/>
    <property type="project" value="InterPro"/>
</dbReference>
<evidence type="ECO:0000256" key="1">
    <source>
        <dbReference type="ARBA" id="ARBA00006082"/>
    </source>
</evidence>
<sequence>MASIKTLPEAVHSSVRSSIILFDLTRVVEELIYNSLDAGATKVSIFIGVGTCYVKVVDDGSGITRDGLQLTSKLHPLANMDAAKGSFGFRGEALGSISDVSLLEIVTKAHGKPNGYRKGCKCLYLGIDDDRQDVGTTVVVRDLFYNQPVRRKHMQSSPKKVLHSVKKCVLLIALVHSKVSFKVVDIESEDELLYTRSSSSPLSLLISGFGIEISSSLHELNLSNGILKLSGYLSGPYDTFSMKALQYVYINSRFVGKGPIHKLLNQLAIRFKCLDPLKVNNRVQEGKRSRSQAYPSYILKLSCPRSHYDLTFEPSKTSVEFKDWVPILTFIEKAITQFWSEKMASGKSCSHTSDIIGKDEMWEEGDNIISAEEDSFVADFLKKSETAEKVCRIQNQQASVGLPTFPLEMLTGEISHVPDKKDDRISLQNLYKNTAEFGKQHTDMGFFHQTKNSFKSWDGSLTKHISSANRESDNHLWALDNDFFSVEDNFLENNFIATERSDDYVDFSFGSSWENESLKVDPNVSRSSGRSSGSALSYDCFEFGKNAEEVSEDLKKPFLQSCSRENLLPDGEMFARDETFEHQIDGFRTKRKRLDPDDQVDVVEVDGSNQSVDFFPRTLWQDEAASGCPSLRLRKKCDMHTDLGFPSRDSIKLFSPDRERFSEEDDFPPDSIGEFGNFGSAHFSLHSEWQPVTSDPFVKSMHWDVEQFTHENALDVSLQSDKHASSEDFAKRGGNSCIFRYDSMPNSLSQGNCSSSSCANNELDFKGYAGPKREICKFLQGQNLDIISPKHSDILTDETDWFCVDSCGKDNADNFAVSSHFISSFSYIDKDENQRDLLRQRDSGQNHVHRERSIRSHSAPPFYRGKKFFALSDHLTRKARKPNTQAVHEALTFPETGELKHLQQSSGAFHLYLKPTFVEDSVLEVRPEMKRKPDIAPEKNEIKRSESLRSLSLSTCLILVRLKTSLLRRLKIQQILGSNVGRSVHRLQFSTLAIFEYFLKYRCIFNLLYKFTNGDESHHFHDQCNILDISSGILHLAGDSLVPESINKNCLENAKVLQQVDKKFIPVVASGTLAIIDQHAADERIRLEELRQKVLIGEMKAITYLDAEQELVLPEIGYQLLHNYAEQIQNWGWICNIHSQGSKSFTKNLNLLHRRPAVVTLLAVPCVLGVNLSDVDLLEFLQQLADTDGSSTMPPSVLRVLNSKACRGAIMFGDTLLPSECSLIVEELKQTSLCFQCAHGRPTTVPLVNLEALHKQIAKLGLLNDGSNQSWHGLRRHERSLERAAQRLNLAS</sequence>
<dbReference type="InterPro" id="IPR014721">
    <property type="entry name" value="Ribsml_uS5_D2-typ_fold_subgr"/>
</dbReference>
<accession>A0AAP0RTG7</accession>
<dbReference type="InterPro" id="IPR013507">
    <property type="entry name" value="DNA_mismatch_S5_2-like"/>
</dbReference>
<feature type="domain" description="DNA mismatch repair protein S5" evidence="4">
    <location>
        <begin position="205"/>
        <end position="340"/>
    </location>
</feature>
<dbReference type="GO" id="GO:0140664">
    <property type="term" value="F:ATP-dependent DNA damage sensor activity"/>
    <property type="evidence" value="ECO:0007669"/>
    <property type="project" value="InterPro"/>
</dbReference>
<dbReference type="SMART" id="SM00853">
    <property type="entry name" value="MutL_C"/>
    <property type="match status" value="1"/>
</dbReference>
<evidence type="ECO:0008006" key="7">
    <source>
        <dbReference type="Google" id="ProtNLM"/>
    </source>
</evidence>
<evidence type="ECO:0000256" key="2">
    <source>
        <dbReference type="ARBA" id="ARBA00022763"/>
    </source>
</evidence>
<dbReference type="InterPro" id="IPR037198">
    <property type="entry name" value="MutL_C_sf"/>
</dbReference>
<evidence type="ECO:0000313" key="5">
    <source>
        <dbReference type="EMBL" id="KAK9284262.1"/>
    </source>
</evidence>
<evidence type="ECO:0000259" key="4">
    <source>
        <dbReference type="SMART" id="SM01340"/>
    </source>
</evidence>
<comment type="caution">
    <text evidence="5">The sequence shown here is derived from an EMBL/GenBank/DDBJ whole genome shotgun (WGS) entry which is preliminary data.</text>
</comment>
<dbReference type="Gene3D" id="3.30.1540.20">
    <property type="entry name" value="MutL, C-terminal domain, dimerisation subdomain"/>
    <property type="match status" value="2"/>
</dbReference>
<dbReference type="InterPro" id="IPR020568">
    <property type="entry name" value="Ribosomal_Su5_D2-typ_SF"/>
</dbReference>
<dbReference type="InterPro" id="IPR014790">
    <property type="entry name" value="MutL_C"/>
</dbReference>
<evidence type="ECO:0000313" key="6">
    <source>
        <dbReference type="Proteomes" id="UP001415857"/>
    </source>
</evidence>
<dbReference type="Pfam" id="PF01119">
    <property type="entry name" value="DNA_mis_repair"/>
    <property type="match status" value="1"/>
</dbReference>
<dbReference type="PANTHER" id="PTHR10073">
    <property type="entry name" value="DNA MISMATCH REPAIR PROTEIN MLH, PMS, MUTL"/>
    <property type="match status" value="1"/>
</dbReference>
<dbReference type="InterPro" id="IPR014762">
    <property type="entry name" value="DNA_mismatch_repair_CS"/>
</dbReference>
<evidence type="ECO:0000259" key="3">
    <source>
        <dbReference type="SMART" id="SM00853"/>
    </source>
</evidence>